<dbReference type="EMBL" id="CM042009">
    <property type="protein sequence ID" value="KAI3789339.1"/>
    <property type="molecule type" value="Genomic_DNA"/>
</dbReference>
<reference evidence="2" key="1">
    <citation type="journal article" date="2022" name="Mol. Ecol. Resour.">
        <title>The genomes of chicory, endive, great burdock and yacon provide insights into Asteraceae palaeo-polyploidization history and plant inulin production.</title>
        <authorList>
            <person name="Fan W."/>
            <person name="Wang S."/>
            <person name="Wang H."/>
            <person name="Wang A."/>
            <person name="Jiang F."/>
            <person name="Liu H."/>
            <person name="Zhao H."/>
            <person name="Xu D."/>
            <person name="Zhang Y."/>
        </authorList>
    </citation>
    <scope>NUCLEOTIDE SEQUENCE [LARGE SCALE GENOMIC DNA]</scope>
    <source>
        <strain evidence="2">cv. Punajuju</strain>
    </source>
</reference>
<evidence type="ECO:0000313" key="2">
    <source>
        <dbReference type="Proteomes" id="UP001055811"/>
    </source>
</evidence>
<organism evidence="1 2">
    <name type="scientific">Cichorium intybus</name>
    <name type="common">Chicory</name>
    <dbReference type="NCBI Taxonomy" id="13427"/>
    <lineage>
        <taxon>Eukaryota</taxon>
        <taxon>Viridiplantae</taxon>
        <taxon>Streptophyta</taxon>
        <taxon>Embryophyta</taxon>
        <taxon>Tracheophyta</taxon>
        <taxon>Spermatophyta</taxon>
        <taxon>Magnoliopsida</taxon>
        <taxon>eudicotyledons</taxon>
        <taxon>Gunneridae</taxon>
        <taxon>Pentapetalae</taxon>
        <taxon>asterids</taxon>
        <taxon>campanulids</taxon>
        <taxon>Asterales</taxon>
        <taxon>Asteraceae</taxon>
        <taxon>Cichorioideae</taxon>
        <taxon>Cichorieae</taxon>
        <taxon>Cichoriinae</taxon>
        <taxon>Cichorium</taxon>
    </lineage>
</organism>
<gene>
    <name evidence="1" type="ORF">L2E82_02132</name>
</gene>
<accession>A0ACB9H0G1</accession>
<keyword evidence="2" id="KW-1185">Reference proteome</keyword>
<proteinExistence type="predicted"/>
<reference evidence="1 2" key="2">
    <citation type="journal article" date="2022" name="Mol. Ecol. Resour.">
        <title>The genomes of chicory, endive, great burdock and yacon provide insights into Asteraceae paleo-polyploidization history and plant inulin production.</title>
        <authorList>
            <person name="Fan W."/>
            <person name="Wang S."/>
            <person name="Wang H."/>
            <person name="Wang A."/>
            <person name="Jiang F."/>
            <person name="Liu H."/>
            <person name="Zhao H."/>
            <person name="Xu D."/>
            <person name="Zhang Y."/>
        </authorList>
    </citation>
    <scope>NUCLEOTIDE SEQUENCE [LARGE SCALE GENOMIC DNA]</scope>
    <source>
        <strain evidence="2">cv. Punajuju</strain>
        <tissue evidence="1">Leaves</tissue>
    </source>
</reference>
<dbReference type="Proteomes" id="UP001055811">
    <property type="component" value="Linkage Group LG01"/>
</dbReference>
<evidence type="ECO:0000313" key="1">
    <source>
        <dbReference type="EMBL" id="KAI3789339.1"/>
    </source>
</evidence>
<sequence length="87" mass="9901">MKQYDNQHHRTIDESSDSRFSQAGRSTRSSMVSIPQPPPISAISLQAFKPNHASVSLSLYTNPPVTLHVYQWLLPTKSNYDLHYARC</sequence>
<name>A0ACB9H0G1_CICIN</name>
<comment type="caution">
    <text evidence="1">The sequence shown here is derived from an EMBL/GenBank/DDBJ whole genome shotgun (WGS) entry which is preliminary data.</text>
</comment>
<protein>
    <submittedName>
        <fullName evidence="1">Uncharacterized protein</fullName>
    </submittedName>
</protein>